<comment type="catalytic activity">
    <reaction evidence="1 5">
        <text>[protein]-peptidylproline (omega=180) = [protein]-peptidylproline (omega=0)</text>
        <dbReference type="Rhea" id="RHEA:16237"/>
        <dbReference type="Rhea" id="RHEA-COMP:10747"/>
        <dbReference type="Rhea" id="RHEA-COMP:10748"/>
        <dbReference type="ChEBI" id="CHEBI:83833"/>
        <dbReference type="ChEBI" id="CHEBI:83834"/>
        <dbReference type="EC" id="5.2.1.8"/>
    </reaction>
</comment>
<dbReference type="Proteomes" id="UP001516023">
    <property type="component" value="Unassembled WGS sequence"/>
</dbReference>
<evidence type="ECO:0000256" key="1">
    <source>
        <dbReference type="ARBA" id="ARBA00000971"/>
    </source>
</evidence>
<dbReference type="PANTHER" id="PTHR43811">
    <property type="entry name" value="FKBP-TYPE PEPTIDYL-PROLYL CIS-TRANS ISOMERASE FKPA"/>
    <property type="match status" value="1"/>
</dbReference>
<name>A0ABD3Q5Q6_9STRA</name>
<dbReference type="InterPro" id="IPR046357">
    <property type="entry name" value="PPIase_dom_sf"/>
</dbReference>
<evidence type="ECO:0000256" key="5">
    <source>
        <dbReference type="PROSITE-ProRule" id="PRU00277"/>
    </source>
</evidence>
<evidence type="ECO:0000259" key="8">
    <source>
        <dbReference type="PROSITE" id="PS50059"/>
    </source>
</evidence>
<dbReference type="PANTHER" id="PTHR43811:SF19">
    <property type="entry name" value="39 KDA FK506-BINDING NUCLEAR PROTEIN"/>
    <property type="match status" value="1"/>
</dbReference>
<feature type="chain" id="PRO_5044762054" description="peptidylprolyl isomerase" evidence="7">
    <location>
        <begin position="17"/>
        <end position="219"/>
    </location>
</feature>
<dbReference type="SUPFAM" id="SSF54534">
    <property type="entry name" value="FKBP-like"/>
    <property type="match status" value="1"/>
</dbReference>
<reference evidence="9 10" key="1">
    <citation type="journal article" date="2020" name="G3 (Bethesda)">
        <title>Improved Reference Genome for Cyclotella cryptica CCMP332, a Model for Cell Wall Morphogenesis, Salinity Adaptation, and Lipid Production in Diatoms (Bacillariophyta).</title>
        <authorList>
            <person name="Roberts W.R."/>
            <person name="Downey K.M."/>
            <person name="Ruck E.C."/>
            <person name="Traller J.C."/>
            <person name="Alverson A.J."/>
        </authorList>
    </citation>
    <scope>NUCLEOTIDE SEQUENCE [LARGE SCALE GENOMIC DNA]</scope>
    <source>
        <strain evidence="9 10">CCMP332</strain>
    </source>
</reference>
<dbReference type="GO" id="GO:0003755">
    <property type="term" value="F:peptidyl-prolyl cis-trans isomerase activity"/>
    <property type="evidence" value="ECO:0007669"/>
    <property type="project" value="UniProtKB-KW"/>
</dbReference>
<evidence type="ECO:0000256" key="2">
    <source>
        <dbReference type="ARBA" id="ARBA00013194"/>
    </source>
</evidence>
<evidence type="ECO:0000256" key="6">
    <source>
        <dbReference type="SAM" id="MobiDB-lite"/>
    </source>
</evidence>
<proteinExistence type="predicted"/>
<evidence type="ECO:0000256" key="3">
    <source>
        <dbReference type="ARBA" id="ARBA00023110"/>
    </source>
</evidence>
<sequence>MLRFASLFVTFLTASAFAPPTRSPHSQLKQLHQMFSSEAPPLQTVDDDAANSDPFESYDPSPSQKTIGTKDVSLGSGSTVLDASSSSSSQLLQIQYSAKLLNSKFTANLKQFETPSMVFQTGEQRILPGLEEGIIGMKVGGRRLVRVPPNKGYGDKWYRGVVPPDSHLEFDVTVVQVAEGPLDEFKMKLEQFGVERAVGAAVCLGYLALSPLLEKSGVL</sequence>
<organism evidence="9 10">
    <name type="scientific">Cyclotella cryptica</name>
    <dbReference type="NCBI Taxonomy" id="29204"/>
    <lineage>
        <taxon>Eukaryota</taxon>
        <taxon>Sar</taxon>
        <taxon>Stramenopiles</taxon>
        <taxon>Ochrophyta</taxon>
        <taxon>Bacillariophyta</taxon>
        <taxon>Coscinodiscophyceae</taxon>
        <taxon>Thalassiosirophycidae</taxon>
        <taxon>Stephanodiscales</taxon>
        <taxon>Stephanodiscaceae</taxon>
        <taxon>Cyclotella</taxon>
    </lineage>
</organism>
<evidence type="ECO:0000256" key="4">
    <source>
        <dbReference type="ARBA" id="ARBA00023235"/>
    </source>
</evidence>
<evidence type="ECO:0000256" key="7">
    <source>
        <dbReference type="SAM" id="SignalP"/>
    </source>
</evidence>
<keyword evidence="3 5" id="KW-0697">Rotamase</keyword>
<dbReference type="AlphaFoldDB" id="A0ABD3Q5Q6"/>
<dbReference type="PROSITE" id="PS50059">
    <property type="entry name" value="FKBP_PPIASE"/>
    <property type="match status" value="1"/>
</dbReference>
<keyword evidence="7" id="KW-0732">Signal</keyword>
<comment type="caution">
    <text evidence="9">The sequence shown here is derived from an EMBL/GenBank/DDBJ whole genome shotgun (WGS) entry which is preliminary data.</text>
</comment>
<keyword evidence="4 5" id="KW-0413">Isomerase</keyword>
<gene>
    <name evidence="9" type="ORF">HJC23_000818</name>
</gene>
<dbReference type="InterPro" id="IPR001179">
    <property type="entry name" value="PPIase_FKBP_dom"/>
</dbReference>
<feature type="region of interest" description="Disordered" evidence="6">
    <location>
        <begin position="41"/>
        <end position="71"/>
    </location>
</feature>
<dbReference type="Pfam" id="PF00254">
    <property type="entry name" value="FKBP_C"/>
    <property type="match status" value="1"/>
</dbReference>
<dbReference type="Gene3D" id="3.10.50.40">
    <property type="match status" value="1"/>
</dbReference>
<feature type="domain" description="PPIase FKBP-type" evidence="8">
    <location>
        <begin position="89"/>
        <end position="178"/>
    </location>
</feature>
<evidence type="ECO:0000313" key="9">
    <source>
        <dbReference type="EMBL" id="KAL3795460.1"/>
    </source>
</evidence>
<evidence type="ECO:0000313" key="10">
    <source>
        <dbReference type="Proteomes" id="UP001516023"/>
    </source>
</evidence>
<dbReference type="EMBL" id="JABMIG020000071">
    <property type="protein sequence ID" value="KAL3795460.1"/>
    <property type="molecule type" value="Genomic_DNA"/>
</dbReference>
<feature type="signal peptide" evidence="7">
    <location>
        <begin position="1"/>
        <end position="16"/>
    </location>
</feature>
<dbReference type="EC" id="5.2.1.8" evidence="2 5"/>
<accession>A0ABD3Q5Q6</accession>
<protein>
    <recommendedName>
        <fullName evidence="2 5">peptidylprolyl isomerase</fullName>
        <ecNumber evidence="2 5">5.2.1.8</ecNumber>
    </recommendedName>
</protein>
<keyword evidence="10" id="KW-1185">Reference proteome</keyword>